<dbReference type="SUPFAM" id="SSF53474">
    <property type="entry name" value="alpha/beta-Hydrolases"/>
    <property type="match status" value="1"/>
</dbReference>
<dbReference type="EMBL" id="RHHB01000006">
    <property type="protein sequence ID" value="RNB50786.1"/>
    <property type="molecule type" value="Genomic_DNA"/>
</dbReference>
<dbReference type="GO" id="GO:0016020">
    <property type="term" value="C:membrane"/>
    <property type="evidence" value="ECO:0007669"/>
    <property type="project" value="TreeGrafter"/>
</dbReference>
<dbReference type="InterPro" id="IPR000073">
    <property type="entry name" value="AB_hydrolase_1"/>
</dbReference>
<dbReference type="Proteomes" id="UP000275048">
    <property type="component" value="Unassembled WGS sequence"/>
</dbReference>
<dbReference type="RefSeq" id="WP_122936116.1">
    <property type="nucleotide sequence ID" value="NZ_JBHSNT010000049.1"/>
</dbReference>
<reference evidence="2 3" key="1">
    <citation type="submission" date="2018-10" db="EMBL/GenBank/DDBJ databases">
        <title>Isolation, diversity and antibacterial activity of antinobacteria from the wheat rhizosphere soil.</title>
        <authorList>
            <person name="Sun T."/>
        </authorList>
    </citation>
    <scope>NUCLEOTIDE SEQUENCE [LARGE SCALE GENOMIC DNA]</scope>
    <source>
        <strain evidence="2 3">SJ-23</strain>
    </source>
</reference>
<evidence type="ECO:0000313" key="2">
    <source>
        <dbReference type="EMBL" id="RNB50786.1"/>
    </source>
</evidence>
<dbReference type="GO" id="GO:0016787">
    <property type="term" value="F:hydrolase activity"/>
    <property type="evidence" value="ECO:0007669"/>
    <property type="project" value="UniProtKB-KW"/>
</dbReference>
<organism evidence="2 3">
    <name type="scientific">Agromyces tardus</name>
    <dbReference type="NCBI Taxonomy" id="2583849"/>
    <lineage>
        <taxon>Bacteria</taxon>
        <taxon>Bacillati</taxon>
        <taxon>Actinomycetota</taxon>
        <taxon>Actinomycetes</taxon>
        <taxon>Micrococcales</taxon>
        <taxon>Microbacteriaceae</taxon>
        <taxon>Agromyces</taxon>
    </lineage>
</organism>
<dbReference type="AlphaFoldDB" id="A0A3M8AHT4"/>
<dbReference type="InterPro" id="IPR029058">
    <property type="entry name" value="AB_hydrolase_fold"/>
</dbReference>
<proteinExistence type="predicted"/>
<keyword evidence="3" id="KW-1185">Reference proteome</keyword>
<evidence type="ECO:0000259" key="1">
    <source>
        <dbReference type="Pfam" id="PF12697"/>
    </source>
</evidence>
<sequence length="246" mass="26518">MESEVTIVERVVRFDDATFRVLSSTKPLPIGHAVFVLLHGLPKPGSALSVRSMAAALARVLDHLGVTSAVLVGHSMGAQWVVELAASRPDLAAGVVLIGPVADDTHRTVFAQAAALVRDTIWEPPGANAVVLRDYLRCGPVWFLTQLRHMIAYPIEERVPEIHVPFLVMRGGNDPIAGTEWCRKLRSRAPDGSFVEVPGHRHVVQFSAAPTVASAIRAFITPALGPSRQVGARHSRDLGADGSRWS</sequence>
<keyword evidence="2" id="KW-0378">Hydrolase</keyword>
<dbReference type="OrthoDB" id="9769541at2"/>
<dbReference type="Pfam" id="PF12697">
    <property type="entry name" value="Abhydrolase_6"/>
    <property type="match status" value="1"/>
</dbReference>
<name>A0A3M8AHT4_9MICO</name>
<dbReference type="InterPro" id="IPR050266">
    <property type="entry name" value="AB_hydrolase_sf"/>
</dbReference>
<comment type="caution">
    <text evidence="2">The sequence shown here is derived from an EMBL/GenBank/DDBJ whole genome shotgun (WGS) entry which is preliminary data.</text>
</comment>
<dbReference type="PANTHER" id="PTHR43798">
    <property type="entry name" value="MONOACYLGLYCEROL LIPASE"/>
    <property type="match status" value="1"/>
</dbReference>
<gene>
    <name evidence="2" type="ORF">EDM22_05785</name>
</gene>
<dbReference type="Gene3D" id="3.40.50.1820">
    <property type="entry name" value="alpha/beta hydrolase"/>
    <property type="match status" value="1"/>
</dbReference>
<accession>A0A3M8AHT4</accession>
<dbReference type="PANTHER" id="PTHR43798:SF33">
    <property type="entry name" value="HYDROLASE, PUTATIVE (AFU_ORTHOLOGUE AFUA_2G14860)-RELATED"/>
    <property type="match status" value="1"/>
</dbReference>
<feature type="domain" description="AB hydrolase-1" evidence="1">
    <location>
        <begin position="45"/>
        <end position="213"/>
    </location>
</feature>
<protein>
    <submittedName>
        <fullName evidence="2">Alpha/beta hydrolase</fullName>
    </submittedName>
</protein>
<evidence type="ECO:0000313" key="3">
    <source>
        <dbReference type="Proteomes" id="UP000275048"/>
    </source>
</evidence>